<proteinExistence type="predicted"/>
<dbReference type="FunCoup" id="A0A4Q1BIA4">
    <property type="interactions" value="161"/>
</dbReference>
<dbReference type="PROSITE" id="PS51084">
    <property type="entry name" value="HIT_2"/>
    <property type="match status" value="1"/>
</dbReference>
<keyword evidence="6" id="KW-1185">Reference proteome</keyword>
<dbReference type="GO" id="GO:0009117">
    <property type="term" value="P:nucleotide metabolic process"/>
    <property type="evidence" value="ECO:0007669"/>
    <property type="project" value="TreeGrafter"/>
</dbReference>
<dbReference type="EMBL" id="SDIL01000070">
    <property type="protein sequence ID" value="RXK37352.1"/>
    <property type="molecule type" value="Genomic_DNA"/>
</dbReference>
<evidence type="ECO:0000259" key="4">
    <source>
        <dbReference type="PROSITE" id="PS51084"/>
    </source>
</evidence>
<protein>
    <submittedName>
        <fullName evidence="5">Hydrolase</fullName>
    </submittedName>
</protein>
<evidence type="ECO:0000256" key="3">
    <source>
        <dbReference type="PROSITE-ProRule" id="PRU00464"/>
    </source>
</evidence>
<dbReference type="Proteomes" id="UP000289152">
    <property type="component" value="Unassembled WGS sequence"/>
</dbReference>
<dbReference type="InterPro" id="IPR011146">
    <property type="entry name" value="HIT-like"/>
</dbReference>
<name>A0A4Q1BIA4_TREME</name>
<dbReference type="PROSITE" id="PS00892">
    <property type="entry name" value="HIT_1"/>
    <property type="match status" value="1"/>
</dbReference>
<dbReference type="GO" id="GO:0016787">
    <property type="term" value="F:hydrolase activity"/>
    <property type="evidence" value="ECO:0007669"/>
    <property type="project" value="UniProtKB-KW"/>
</dbReference>
<gene>
    <name evidence="5" type="ORF">M231_05339</name>
</gene>
<organism evidence="5 6">
    <name type="scientific">Tremella mesenterica</name>
    <name type="common">Jelly fungus</name>
    <dbReference type="NCBI Taxonomy" id="5217"/>
    <lineage>
        <taxon>Eukaryota</taxon>
        <taxon>Fungi</taxon>
        <taxon>Dikarya</taxon>
        <taxon>Basidiomycota</taxon>
        <taxon>Agaricomycotina</taxon>
        <taxon>Tremellomycetes</taxon>
        <taxon>Tremellales</taxon>
        <taxon>Tremellaceae</taxon>
        <taxon>Tremella</taxon>
    </lineage>
</organism>
<dbReference type="PANTHER" id="PTHR46648:SF1">
    <property type="entry name" value="ADENOSINE 5'-MONOPHOSPHORAMIDASE HNT1"/>
    <property type="match status" value="1"/>
</dbReference>
<feature type="domain" description="HIT" evidence="4">
    <location>
        <begin position="18"/>
        <end position="122"/>
    </location>
</feature>
<dbReference type="PANTHER" id="PTHR46648">
    <property type="entry name" value="HIT FAMILY PROTEIN 1"/>
    <property type="match status" value="1"/>
</dbReference>
<dbReference type="PRINTS" id="PR00332">
    <property type="entry name" value="HISTRIAD"/>
</dbReference>
<sequence>MTSLASYVTFLEKYLRPSFSKHTGHDLTTRMKLLETETVYAFMDIGPIARGHCLVIPKYHAEKLTDLPDDQMADILPTCKKLARATGATDYNILQNNGRPAHQVVDHVHFHVIPKPQGSSSEAGLVIGWPTQKELSQDDIKASYEEIKSKL</sequence>
<dbReference type="OrthoDB" id="672793at2759"/>
<evidence type="ECO:0000313" key="5">
    <source>
        <dbReference type="EMBL" id="RXK37352.1"/>
    </source>
</evidence>
<dbReference type="InParanoid" id="A0A4Q1BIA4"/>
<dbReference type="STRING" id="5217.A0A4Q1BIA4"/>
<dbReference type="InterPro" id="IPR019808">
    <property type="entry name" value="Histidine_triad_CS"/>
</dbReference>
<dbReference type="VEuPathDB" id="FungiDB:TREMEDRAFT_70899"/>
<evidence type="ECO:0000313" key="6">
    <source>
        <dbReference type="Proteomes" id="UP000289152"/>
    </source>
</evidence>
<keyword evidence="5" id="KW-0378">Hydrolase</keyword>
<evidence type="ECO:0000256" key="1">
    <source>
        <dbReference type="PIRSR" id="PIRSR601310-1"/>
    </source>
</evidence>
<dbReference type="InterPro" id="IPR036265">
    <property type="entry name" value="HIT-like_sf"/>
</dbReference>
<dbReference type="Pfam" id="PF01230">
    <property type="entry name" value="HIT"/>
    <property type="match status" value="1"/>
</dbReference>
<dbReference type="Gene3D" id="3.30.428.10">
    <property type="entry name" value="HIT-like"/>
    <property type="match status" value="1"/>
</dbReference>
<dbReference type="SUPFAM" id="SSF54197">
    <property type="entry name" value="HIT-like"/>
    <property type="match status" value="1"/>
</dbReference>
<reference evidence="5 6" key="1">
    <citation type="submission" date="2016-06" db="EMBL/GenBank/DDBJ databases">
        <title>Evolution of pathogenesis and genome organization in the Tremellales.</title>
        <authorList>
            <person name="Cuomo C."/>
            <person name="Litvintseva A."/>
            <person name="Heitman J."/>
            <person name="Chen Y."/>
            <person name="Sun S."/>
            <person name="Springer D."/>
            <person name="Dromer F."/>
            <person name="Young S."/>
            <person name="Zeng Q."/>
            <person name="Chapman S."/>
            <person name="Gujja S."/>
            <person name="Saif S."/>
            <person name="Birren B."/>
        </authorList>
    </citation>
    <scope>NUCLEOTIDE SEQUENCE [LARGE SCALE GENOMIC DNA]</scope>
    <source>
        <strain evidence="5 6">ATCC 28783</strain>
    </source>
</reference>
<feature type="active site" description="Tele-AMP-histidine intermediate" evidence="1">
    <location>
        <position position="109"/>
    </location>
</feature>
<accession>A0A4Q1BIA4</accession>
<evidence type="ECO:0000256" key="2">
    <source>
        <dbReference type="PIRSR" id="PIRSR601310-3"/>
    </source>
</evidence>
<feature type="short sequence motif" description="Histidine triad motif" evidence="2 3">
    <location>
        <begin position="107"/>
        <end position="111"/>
    </location>
</feature>
<dbReference type="AlphaFoldDB" id="A0A4Q1BIA4"/>
<comment type="caution">
    <text evidence="5">The sequence shown here is derived from an EMBL/GenBank/DDBJ whole genome shotgun (WGS) entry which is preliminary data.</text>
</comment>
<dbReference type="InterPro" id="IPR001310">
    <property type="entry name" value="Histidine_triad_HIT"/>
</dbReference>